<keyword evidence="2" id="KW-0732">Signal</keyword>
<feature type="region of interest" description="Disordered" evidence="1">
    <location>
        <begin position="2344"/>
        <end position="2367"/>
    </location>
</feature>
<evidence type="ECO:0000256" key="2">
    <source>
        <dbReference type="SAM" id="SignalP"/>
    </source>
</evidence>
<feature type="region of interest" description="Disordered" evidence="1">
    <location>
        <begin position="1207"/>
        <end position="1227"/>
    </location>
</feature>
<dbReference type="PROSITE" id="PS50927">
    <property type="entry name" value="BULB_LECTIN"/>
    <property type="match status" value="1"/>
</dbReference>
<dbReference type="PANTHER" id="PTHR32305:SF17">
    <property type="entry name" value="TRNA NUCLEASE WAPA"/>
    <property type="match status" value="1"/>
</dbReference>
<feature type="compositionally biased region" description="Basic and acidic residues" evidence="1">
    <location>
        <begin position="939"/>
        <end position="955"/>
    </location>
</feature>
<dbReference type="InterPro" id="IPR031325">
    <property type="entry name" value="RHS_repeat"/>
</dbReference>
<dbReference type="InterPro" id="IPR036426">
    <property type="entry name" value="Bulb-type_lectin_dom_sf"/>
</dbReference>
<dbReference type="CDD" id="cd00028">
    <property type="entry name" value="B_lectin"/>
    <property type="match status" value="1"/>
</dbReference>
<feature type="domain" description="Bulb-type lectin" evidence="3">
    <location>
        <begin position="1368"/>
        <end position="1477"/>
    </location>
</feature>
<sequence>MRARPRGIQRARTRAWLRRVTVWTATTAAFSLAVQPAVADVVVGGYQYKDEVWAADPLPEQPKVPGYPADGPGVEESTPPPGAHELARHQVKAPKWPVGGTATVDLGTAHQGRGRSAAAAPGKVKAAALPVSLSPAAPSAIGPGAHALIGRGTPVEPAKSVRVRLADRAEAKQAGIDGLLVGLARADHHTGAGGVSVSVDYTSVEQAYGGGWASRLHLVALPACALTTPQLAACRARTPLESVNDPQAGKVTATVAVPAATTKLPRGLAASSGGRTAVASSGMAVAAVAGSKGSQGDFGATSLSASGAWSSSASGAFTYNYPITVPPSLGGEAPNVGLSYDSQSVDGETSARNSQSSWVGDGWSYSPGFIERSYKSCKDQGIEDSGDECWAGWNATIQLGTHNGQLVRDSDGEYHLQADDGTRIQRLTGASNGLWDGEYFKVTTTDGTAYYLGLNHAPGTTDDDATDSAWGVPVYHPKSGDPCHDKDKGDDSQCDKPVGYRFNLDFVVDPHGNVQRYDWATESNYYNMGYGQVAKDDKGGKITKYVRGGHLTRISYGYQLADAKAAREPAAKVVFRTAQRCTTSDTVCKADNLSSKTAKDWPDTPYDLHCESDWKNKPKDDDTDGVCLTSGLTFWTTYRLKGIDTSVRTASGWQDVDSYDLKQVFSDAGGTYDPVTGNTQDPKSTGSLQSVMWLSSIVHTGKDTSAGGDKPITLDPVTFAGIEMDNRVDGLTPAAPPLFHPRISSVQTETGESVAVTYRAPECSREKKNMPDAADSNTMACYPVWWNTPGGNEPIKDWFHKTLVAQVTDSDRTKAGSPAKVTNYTYSDGAAWHRDDSDLTDDKHRTWNDFRGFRTVTTTSGAAPDPVTQSTVSYLQGMDGDYKADGSKRSIKVKNALNEEITDSPWLAGTPYQALSYTKAGGTVVGRTLTDPPTSKVTASRDRTAWTSEDPKPDKLSSLPDMTARQITGTSSRTMGLLSDGTWRTTRSSTTFDDKGRTWKVDDEGDVSKPKQETCTTTTYADAPTDNPMMLVYPKETISVAGPCGTAPGKDTTLSDKRIYYDGDGSVDKIGTLGKLGQNGDTLGLVTATRSVTSYDASGDPKFQTLGGMSYDKYGRVVANTDAAGNTTTSSYEPTSGILPTTLSTTNPLKWTATSTVSPGRGSVTHAVDVNKQVTDATYDALGRREKVWSPGRDRDSETPDRIYSYDVHGAGDNPTPSSVTTKGLREDGSYSTSVTIYDGTLQPRQTQSTPADNSAGRLISSTYYDSHGWTVSNIAAYSDADHAPGNTMWAETNRTGPSVTRTAYDGQGRPVTRTMVSFASTLFKSSADYRGVDRVDTTPPQGGKATTTYTDALGRTTSTVMRDTTPDRKLTGGDKLASGTSLVSSGVRLAMQADGNLVLTQLADDKVLWSSKTSGKPGAYAVMQTDGNLVVLDATGKTTLWSSGTSGHTGGYLKVQSDDNVAVYDASNAALWSTGTAGKAATADITTRYTYTPTGQVDTVKDSVGNTWSYGYDLQGRVISRTDPDAGTSTSHYDDLGRLDRTTDARKQTLSFTYDLLGRRKAEYSGDGTTDPNKLLAEWTYDELGKGLPVASTRYVGGKNGSAYVQKIDAYNAVGQPTSTSTVIPDAEGALAGTYTAKASYTDNVGLLAATTYGADGGLPAETVGYGYNLEGGLVSMGSPSRPYVATVNYSPLGEVLQTTVGTPSKQLRTAQTYDQATGRLATNRVTLQTNTANPISDTTYGYDQAGNITAVSDVRSSGGTDRTADTQCFAYDAQDRLTTAWTDTKGLTTATAGQLARCTTSRPSPATVGGPAPYWTDWQFNQLGDRTQQVTHDVTGNAAKDTTQTFAYPGAGTAPAKRPNAVSTVTTRNPTTGTSVLTPDYDDAGNTKTRTTTGARTGSQGIEYNEEGLTSATTTDGKKTGYLYDADGQLLIQRGPGNNTLYLFGGNEQLSLDTATKAVTGLRYYCAPDGTVTVRSSKGGINYQPTTPQGTAQLQVDGSTLAITRRAFDPYGNPRGPAPTGWADNRGYLGKPADTISGLNLLGARNYDPVTGRFLSVDPVFESNDPNQMGGYGYGAGNPVSGSDPDGLAWYSGWGSSIGSFFCGVGDSFVGDPWQWSVNKLSDGWNGFASIANGDNQWFNGWTGYSNETPFQLGHTGYVDDHPLGNLFGVDTGSTSYVAGQWTGVVGTFAVDGYGAYKAVSGGIKAVKAVKLAMSEGEDFVGAVKRLLSGDLPTTTSADPAPTTPKSGDAPSTPKAGTGKGGKEPGGSGKSGARSGDEPSPGSESKQGNAYRSKPDKKPNEYPQGPVVSLGRLKQTLARAGYRSEWDKYDVVHKERIIDQDTGGLAEGNSPHSFGPAPKYSDRPHLGRNGLPIIEMSNKGLRNIKEAVVTFFHETHHQNRMAGFGDTGTEEDAEAFGQMMWRKISGDD</sequence>
<dbReference type="Gene3D" id="2.180.10.10">
    <property type="entry name" value="RHS repeat-associated core"/>
    <property type="match status" value="1"/>
</dbReference>
<dbReference type="Proteomes" id="UP000265765">
    <property type="component" value="Chromosome"/>
</dbReference>
<feature type="region of interest" description="Disordered" evidence="1">
    <location>
        <begin position="926"/>
        <end position="957"/>
    </location>
</feature>
<evidence type="ECO:0000256" key="1">
    <source>
        <dbReference type="SAM" id="MobiDB-lite"/>
    </source>
</evidence>
<feature type="compositionally biased region" description="Low complexity" evidence="1">
    <location>
        <begin position="2235"/>
        <end position="2259"/>
    </location>
</feature>
<evidence type="ECO:0000259" key="3">
    <source>
        <dbReference type="PROSITE" id="PS50927"/>
    </source>
</evidence>
<dbReference type="InterPro" id="IPR006530">
    <property type="entry name" value="YD"/>
</dbReference>
<dbReference type="KEGG" id="sge:DWG14_02611"/>
<evidence type="ECO:0000313" key="5">
    <source>
        <dbReference type="Proteomes" id="UP000265765"/>
    </source>
</evidence>
<dbReference type="NCBIfam" id="TIGR03696">
    <property type="entry name" value="Rhs_assc_core"/>
    <property type="match status" value="1"/>
</dbReference>
<dbReference type="InterPro" id="IPR001480">
    <property type="entry name" value="Bulb-type_lectin_dom"/>
</dbReference>
<keyword evidence="4" id="KW-0378">Hydrolase</keyword>
<name>A0AAI8KYX0_9ACTN</name>
<dbReference type="EMBL" id="CP032427">
    <property type="protein sequence ID" value="AYC38382.1"/>
    <property type="molecule type" value="Genomic_DNA"/>
</dbReference>
<feature type="compositionally biased region" description="Polar residues" evidence="1">
    <location>
        <begin position="1863"/>
        <end position="1879"/>
    </location>
</feature>
<dbReference type="Gene3D" id="2.90.10.10">
    <property type="entry name" value="Bulb-type lectin domain"/>
    <property type="match status" value="1"/>
</dbReference>
<feature type="compositionally biased region" description="Low complexity" evidence="1">
    <location>
        <begin position="1886"/>
        <end position="1900"/>
    </location>
</feature>
<protein>
    <submittedName>
        <fullName evidence="4">tRNA(Glu)-specific nuclease WapA</fullName>
        <ecNumber evidence="4">3.1.-.-</ecNumber>
    </submittedName>
</protein>
<dbReference type="GO" id="GO:0016787">
    <property type="term" value="F:hydrolase activity"/>
    <property type="evidence" value="ECO:0007669"/>
    <property type="project" value="UniProtKB-KW"/>
</dbReference>
<feature type="compositionally biased region" description="Gly residues" evidence="1">
    <location>
        <begin position="2260"/>
        <end position="2272"/>
    </location>
</feature>
<accession>A0AAI8KYX0</accession>
<dbReference type="NCBIfam" id="TIGR01643">
    <property type="entry name" value="YD_repeat_2x"/>
    <property type="match status" value="2"/>
</dbReference>
<dbReference type="Pfam" id="PF05593">
    <property type="entry name" value="RHS_repeat"/>
    <property type="match status" value="1"/>
</dbReference>
<gene>
    <name evidence="4" type="primary">wapA_1</name>
    <name evidence="4" type="ORF">DWG14_02611</name>
</gene>
<dbReference type="SMART" id="SM00108">
    <property type="entry name" value="B_lectin"/>
    <property type="match status" value="1"/>
</dbReference>
<proteinExistence type="predicted"/>
<evidence type="ECO:0000313" key="4">
    <source>
        <dbReference type="EMBL" id="AYC38382.1"/>
    </source>
</evidence>
<dbReference type="SUPFAM" id="SSF51110">
    <property type="entry name" value="alpha-D-mannose-specific plant lectins"/>
    <property type="match status" value="1"/>
</dbReference>
<dbReference type="InterPro" id="IPR022385">
    <property type="entry name" value="Rhs_assc_core"/>
</dbReference>
<feature type="region of interest" description="Disordered" evidence="1">
    <location>
        <begin position="2234"/>
        <end position="2311"/>
    </location>
</feature>
<feature type="signal peptide" evidence="2">
    <location>
        <begin position="1"/>
        <end position="39"/>
    </location>
</feature>
<organism evidence="4 5">
    <name type="scientific">Streptomyces griseorubiginosus</name>
    <dbReference type="NCBI Taxonomy" id="67304"/>
    <lineage>
        <taxon>Bacteria</taxon>
        <taxon>Bacillati</taxon>
        <taxon>Actinomycetota</taxon>
        <taxon>Actinomycetes</taxon>
        <taxon>Kitasatosporales</taxon>
        <taxon>Streptomycetaceae</taxon>
        <taxon>Streptomyces</taxon>
    </lineage>
</organism>
<reference evidence="4 5" key="1">
    <citation type="submission" date="2018-09" db="EMBL/GenBank/DDBJ databases">
        <title>Production of Trimethoprim by Streptomyces sp. 3E-1.</title>
        <authorList>
            <person name="Kang H.J."/>
            <person name="Kim S.B."/>
        </authorList>
    </citation>
    <scope>NUCLEOTIDE SEQUENCE [LARGE SCALE GENOMIC DNA]</scope>
    <source>
        <strain evidence="4 5">3E-1</strain>
    </source>
</reference>
<feature type="chain" id="PRO_5042584985" evidence="2">
    <location>
        <begin position="40"/>
        <end position="2430"/>
    </location>
</feature>
<feature type="region of interest" description="Disordered" evidence="1">
    <location>
        <begin position="1850"/>
        <end position="1901"/>
    </location>
</feature>
<dbReference type="InterPro" id="IPR050708">
    <property type="entry name" value="T6SS_VgrG/RHS"/>
</dbReference>
<feature type="region of interest" description="Disordered" evidence="1">
    <location>
        <begin position="57"/>
        <end position="84"/>
    </location>
</feature>
<dbReference type="PANTHER" id="PTHR32305">
    <property type="match status" value="1"/>
</dbReference>
<dbReference type="EC" id="3.1.-.-" evidence="4"/>